<dbReference type="Proteomes" id="UP001152467">
    <property type="component" value="Unassembled WGS sequence"/>
</dbReference>
<keyword evidence="3" id="KW-1185">Reference proteome</keyword>
<name>A0A9W4QWE3_9GAMM</name>
<gene>
    <name evidence="2" type="ORF">PSECIP111854_01641</name>
    <name evidence="1" type="ORF">PSECIP111951_00909</name>
</gene>
<evidence type="ECO:0000313" key="3">
    <source>
        <dbReference type="Proteomes" id="UP001152467"/>
    </source>
</evidence>
<dbReference type="AlphaFoldDB" id="A0A9W4QWE3"/>
<protein>
    <submittedName>
        <fullName evidence="2">Uncharacterized protein</fullName>
    </submittedName>
</protein>
<evidence type="ECO:0000313" key="2">
    <source>
        <dbReference type="EMBL" id="CAH9055750.1"/>
    </source>
</evidence>
<dbReference type="RefSeq" id="WP_261592094.1">
    <property type="nucleotide sequence ID" value="NZ_CAMAPC010000005.1"/>
</dbReference>
<accession>A0A9W4QWE3</accession>
<proteinExistence type="predicted"/>
<dbReference type="EMBL" id="CAMAPD010000003">
    <property type="protein sequence ID" value="CAH9053863.1"/>
    <property type="molecule type" value="Genomic_DNA"/>
</dbReference>
<evidence type="ECO:0000313" key="1">
    <source>
        <dbReference type="EMBL" id="CAH9053863.1"/>
    </source>
</evidence>
<comment type="caution">
    <text evidence="2">The sequence shown here is derived from an EMBL/GenBank/DDBJ whole genome shotgun (WGS) entry which is preliminary data.</text>
</comment>
<dbReference type="EMBL" id="CAMAPC010000005">
    <property type="protein sequence ID" value="CAH9055750.1"/>
    <property type="molecule type" value="Genomic_DNA"/>
</dbReference>
<reference evidence="2 4" key="1">
    <citation type="submission" date="2022-07" db="EMBL/GenBank/DDBJ databases">
        <authorList>
            <person name="Criscuolo A."/>
        </authorList>
    </citation>
    <scope>NUCLEOTIDE SEQUENCE</scope>
    <source>
        <strain evidence="4">CIP 111951</strain>
        <strain evidence="2">CIP111854</strain>
        <strain evidence="1">CIP111951</strain>
    </source>
</reference>
<sequence>MSTSDRNAEIKSYFQRGDIPTQEEFGTLVDAATTDQIDNERLPEQVDLTQNGADSKVTAKAFVGDGNALSNLDAGQLITGTIDNARLADDINLVRDGKTTSISATNISGHLSGNGAQVSDLNADNITSGTLDNARLSDDINLVRDGKMTSISATNISGNLSGNGAQVSDLNADNISSGTIDNARLSDDINLVREGKTTSISATNITGHLSGNGSQISDLNASNLKSGQVSKTLLSKANQSTEGIAKFANSNELAIGATNSMISAGDLKTALEVNKNYVDSELALLQAGIKFKKEVATVFTDNYDLNVGVPTGPVNGYLIQTGDRVLFSAQTELSENKVWVAQADQEWLLAEDFDNTPEQELSAGISVEVLKGGHLEYTIWTVSEVSTVDTQVRLTWRKRNDVINYQPGDGIVFDGLTIKGDENWVEGVVQNTAINASSLQGEIASDQIASTIENKTFSGNGTGLTDLNADNMTSGRLDITRLPSQLDFTQGDTVVNSSIQAGSFIGNGSGLSNLDASKIFMGQMAASLFAETGQNWDFDAWFARSLKAHLREMEVPFDFLDKYGFKDLTPVSHMGQYGTAQFLDYQYYTVVHSSGKHIIRERLGRWDLAFGQSGLLALPRPNDVYLYSFNNSLYAIEVTGARLNFYRQESSAIDGTLDLEQEAFFFESAYVDKEHQIKAFYHDIDYLYVHIEVIGAAPVESLILRMNTQGEFASHSVNAQVTALFVGDGSVVRVLTENDVYDLDNTAFTSGVVTNLATTYNGMFNKTYLNSQIFYLEGGEGQISWTNGNKDSFFLSQNENVKTDFSISGISDTLSIHDFYIVKDRLVGIWFSTLVGQNYQHYFTVIDIVNNTLLASYNNGQPFEINHDLLFAMADQNHILLNVHPNSFRLSYLEQGNIMQVVNIPTA</sequence>
<dbReference type="Proteomes" id="UP001152485">
    <property type="component" value="Unassembled WGS sequence"/>
</dbReference>
<evidence type="ECO:0000313" key="4">
    <source>
        <dbReference type="Proteomes" id="UP001152485"/>
    </source>
</evidence>
<organism evidence="2 3">
    <name type="scientific">Pseudoalteromonas holothuriae</name>
    <dbReference type="NCBI Taxonomy" id="2963714"/>
    <lineage>
        <taxon>Bacteria</taxon>
        <taxon>Pseudomonadati</taxon>
        <taxon>Pseudomonadota</taxon>
        <taxon>Gammaproteobacteria</taxon>
        <taxon>Alteromonadales</taxon>
        <taxon>Pseudoalteromonadaceae</taxon>
        <taxon>Pseudoalteromonas</taxon>
    </lineage>
</organism>